<reference evidence="1 2" key="1">
    <citation type="journal article" date="2006" name="Science">
        <title>The genome of black cottonwood, Populus trichocarpa (Torr. &amp; Gray).</title>
        <authorList>
            <person name="Tuskan G.A."/>
            <person name="Difazio S."/>
            <person name="Jansson S."/>
            <person name="Bohlmann J."/>
            <person name="Grigoriev I."/>
            <person name="Hellsten U."/>
            <person name="Putnam N."/>
            <person name="Ralph S."/>
            <person name="Rombauts S."/>
            <person name="Salamov A."/>
            <person name="Schein J."/>
            <person name="Sterck L."/>
            <person name="Aerts A."/>
            <person name="Bhalerao R.R."/>
            <person name="Bhalerao R.P."/>
            <person name="Blaudez D."/>
            <person name="Boerjan W."/>
            <person name="Brun A."/>
            <person name="Brunner A."/>
            <person name="Busov V."/>
            <person name="Campbell M."/>
            <person name="Carlson J."/>
            <person name="Chalot M."/>
            <person name="Chapman J."/>
            <person name="Chen G.L."/>
            <person name="Cooper D."/>
            <person name="Coutinho P.M."/>
            <person name="Couturier J."/>
            <person name="Covert S."/>
            <person name="Cronk Q."/>
            <person name="Cunningham R."/>
            <person name="Davis J."/>
            <person name="Degroeve S."/>
            <person name="Dejardin A."/>
            <person name="Depamphilis C."/>
            <person name="Detter J."/>
            <person name="Dirks B."/>
            <person name="Dubchak I."/>
            <person name="Duplessis S."/>
            <person name="Ehlting J."/>
            <person name="Ellis B."/>
            <person name="Gendler K."/>
            <person name="Goodstein D."/>
            <person name="Gribskov M."/>
            <person name="Grimwood J."/>
            <person name="Groover A."/>
            <person name="Gunter L."/>
            <person name="Hamberger B."/>
            <person name="Heinze B."/>
            <person name="Helariutta Y."/>
            <person name="Henrissat B."/>
            <person name="Holligan D."/>
            <person name="Holt R."/>
            <person name="Huang W."/>
            <person name="Islam-Faridi N."/>
            <person name="Jones S."/>
            <person name="Jones-Rhoades M."/>
            <person name="Jorgensen R."/>
            <person name="Joshi C."/>
            <person name="Kangasjarvi J."/>
            <person name="Karlsson J."/>
            <person name="Kelleher C."/>
            <person name="Kirkpatrick R."/>
            <person name="Kirst M."/>
            <person name="Kohler A."/>
            <person name="Kalluri U."/>
            <person name="Larimer F."/>
            <person name="Leebens-Mack J."/>
            <person name="Leple J.C."/>
            <person name="Locascio P."/>
            <person name="Lou Y."/>
            <person name="Lucas S."/>
            <person name="Martin F."/>
            <person name="Montanini B."/>
            <person name="Napoli C."/>
            <person name="Nelson D.R."/>
            <person name="Nelson C."/>
            <person name="Nieminen K."/>
            <person name="Nilsson O."/>
            <person name="Pereda V."/>
            <person name="Peter G."/>
            <person name="Philippe R."/>
            <person name="Pilate G."/>
            <person name="Poliakov A."/>
            <person name="Razumovskaya J."/>
            <person name="Richardson P."/>
            <person name="Rinaldi C."/>
            <person name="Ritland K."/>
            <person name="Rouze P."/>
            <person name="Ryaboy D."/>
            <person name="Schmutz J."/>
            <person name="Schrader J."/>
            <person name="Segerman B."/>
            <person name="Shin H."/>
            <person name="Siddiqui A."/>
            <person name="Sterky F."/>
            <person name="Terry A."/>
            <person name="Tsai C.J."/>
            <person name="Uberbacher E."/>
            <person name="Unneberg P."/>
            <person name="Vahala J."/>
            <person name="Wall K."/>
            <person name="Wessler S."/>
            <person name="Yang G."/>
            <person name="Yin T."/>
            <person name="Douglas C."/>
            <person name="Marra M."/>
            <person name="Sandberg G."/>
            <person name="Van de Peer Y."/>
            <person name="Rokhsar D."/>
        </authorList>
    </citation>
    <scope>NUCLEOTIDE SEQUENCE [LARGE SCALE GENOMIC DNA]</scope>
    <source>
        <strain evidence="2">cv. Nisqually</strain>
    </source>
</reference>
<name>A0ACC0S5J3_POPTR</name>
<proteinExistence type="predicted"/>
<dbReference type="Proteomes" id="UP000006729">
    <property type="component" value="Chromosome 12"/>
</dbReference>
<gene>
    <name evidence="1" type="ORF">POPTR_012G066225v4</name>
</gene>
<evidence type="ECO:0000313" key="2">
    <source>
        <dbReference type="Proteomes" id="UP000006729"/>
    </source>
</evidence>
<accession>A0ACC0S5J3</accession>
<protein>
    <submittedName>
        <fullName evidence="1">Uncharacterized protein</fullName>
    </submittedName>
</protein>
<comment type="caution">
    <text evidence="1">The sequence shown here is derived from an EMBL/GenBank/DDBJ whole genome shotgun (WGS) entry which is preliminary data.</text>
</comment>
<organism evidence="1 2">
    <name type="scientific">Populus trichocarpa</name>
    <name type="common">Western balsam poplar</name>
    <name type="synonym">Populus balsamifera subsp. trichocarpa</name>
    <dbReference type="NCBI Taxonomy" id="3694"/>
    <lineage>
        <taxon>Eukaryota</taxon>
        <taxon>Viridiplantae</taxon>
        <taxon>Streptophyta</taxon>
        <taxon>Embryophyta</taxon>
        <taxon>Tracheophyta</taxon>
        <taxon>Spermatophyta</taxon>
        <taxon>Magnoliopsida</taxon>
        <taxon>eudicotyledons</taxon>
        <taxon>Gunneridae</taxon>
        <taxon>Pentapetalae</taxon>
        <taxon>rosids</taxon>
        <taxon>fabids</taxon>
        <taxon>Malpighiales</taxon>
        <taxon>Salicaceae</taxon>
        <taxon>Saliceae</taxon>
        <taxon>Populus</taxon>
    </lineage>
</organism>
<sequence length="125" mass="13688">MSILSRTSKAVLSKQAAPSTLAPSTLTLSHISSHSQVSNKIKLIRLHLRSPDFSHISLPHRHDTHHADTPNLQSPNLANQSPPSLTPDLESCHNSHQVVAQKVKEAEITHGQQDSLLLNSVESYI</sequence>
<dbReference type="EMBL" id="CM009301">
    <property type="protein sequence ID" value="KAI9384467.1"/>
    <property type="molecule type" value="Genomic_DNA"/>
</dbReference>
<keyword evidence="2" id="KW-1185">Reference proteome</keyword>
<evidence type="ECO:0000313" key="1">
    <source>
        <dbReference type="EMBL" id="KAI9384467.1"/>
    </source>
</evidence>